<dbReference type="Proteomes" id="UP000034883">
    <property type="component" value="Chromosome"/>
</dbReference>
<keyword evidence="2 5" id="KW-0479">Metal-binding</keyword>
<name>A0A0F6W093_9BACT</name>
<gene>
    <name evidence="6" type="ORF">DB32_001114</name>
</gene>
<accession>A0A0F6W093</accession>
<feature type="binding site" evidence="5">
    <location>
        <position position="495"/>
    </location>
    <ligand>
        <name>Fe cation</name>
        <dbReference type="ChEBI" id="CHEBI:24875"/>
        <note>catalytic</note>
    </ligand>
</feature>
<dbReference type="STRING" id="927083.DB32_001114"/>
<evidence type="ECO:0000313" key="7">
    <source>
        <dbReference type="Proteomes" id="UP000034883"/>
    </source>
</evidence>
<comment type="cofactor">
    <cofactor evidence="5">
        <name>Fe(2+)</name>
        <dbReference type="ChEBI" id="CHEBI:29033"/>
    </cofactor>
    <text evidence="5">Binds 1 Fe(2+) ion per subunit.</text>
</comment>
<evidence type="ECO:0000256" key="2">
    <source>
        <dbReference type="ARBA" id="ARBA00022723"/>
    </source>
</evidence>
<dbReference type="OrthoDB" id="6636843at2"/>
<organism evidence="6 7">
    <name type="scientific">Sandaracinus amylolyticus</name>
    <dbReference type="NCBI Taxonomy" id="927083"/>
    <lineage>
        <taxon>Bacteria</taxon>
        <taxon>Pseudomonadati</taxon>
        <taxon>Myxococcota</taxon>
        <taxon>Polyangia</taxon>
        <taxon>Polyangiales</taxon>
        <taxon>Sandaracinaceae</taxon>
        <taxon>Sandaracinus</taxon>
    </lineage>
</organism>
<proteinExistence type="inferred from homology"/>
<reference evidence="6 7" key="1">
    <citation type="submission" date="2015-03" db="EMBL/GenBank/DDBJ databases">
        <title>Genome assembly of Sandaracinus amylolyticus DSM 53668.</title>
        <authorList>
            <person name="Sharma G."/>
            <person name="Subramanian S."/>
        </authorList>
    </citation>
    <scope>NUCLEOTIDE SEQUENCE [LARGE SCALE GENOMIC DNA]</scope>
    <source>
        <strain evidence="6 7">DSM 53668</strain>
    </source>
</reference>
<keyword evidence="4 5" id="KW-0408">Iron</keyword>
<dbReference type="EMBL" id="CP011125">
    <property type="protein sequence ID" value="AKF03965.1"/>
    <property type="molecule type" value="Genomic_DNA"/>
</dbReference>
<dbReference type="PANTHER" id="PTHR10543:SF89">
    <property type="entry name" value="CAROTENOID 9,10(9',10')-CLEAVAGE DIOXYGENASE 1"/>
    <property type="match status" value="1"/>
</dbReference>
<keyword evidence="6" id="KW-0223">Dioxygenase</keyword>
<dbReference type="GO" id="GO:0010436">
    <property type="term" value="F:carotenoid dioxygenase activity"/>
    <property type="evidence" value="ECO:0007669"/>
    <property type="project" value="TreeGrafter"/>
</dbReference>
<dbReference type="Pfam" id="PF03055">
    <property type="entry name" value="RPE65"/>
    <property type="match status" value="1"/>
</dbReference>
<keyword evidence="3" id="KW-0560">Oxidoreductase</keyword>
<feature type="binding site" evidence="5">
    <location>
        <position position="251"/>
    </location>
    <ligand>
        <name>Fe cation</name>
        <dbReference type="ChEBI" id="CHEBI:24875"/>
        <note>catalytic</note>
    </ligand>
</feature>
<protein>
    <submittedName>
        <fullName evidence="6">Lignostilbene-alpha,beta-dioxygenase</fullName>
    </submittedName>
</protein>
<sequence length="501" mass="55361">MANASMRSPDPWIHGRSEALAGAPSDPFEVIARAYAPVQDEVDVEVPITFGAIPRDLSGTYFRNGPGRVSIGGDRYGHPFDGDGMVVRFAFDEGRVRYRNRYVRTRGFVDEQRAGRMLYRGFGSQRPGGLLANLGRTRFKNAANTSVLWHGGVLRALWEGGAPHRIDPRTLETIGVDDLGGLLRPERAIERALAPEHAFTAHPAIDPRSGELWGFGVIGGPRARLAIYRLDAEGAPIERRFVALPRLAFVHDFVLTERFLVFLLAPIAFDLARAIVGLASPVDALRRDPSLGTTVLVVPRDGGALRTIEARAGFVFHHVAGWDEGTREIVIDTLRMDDFEGGTIDVLDPAALRRVRVPRAVPTRMIVDLATRRVREEVHIDADVELPTIDPRRRTRPARIAYAVARPSGWSAISHPAIARLDLASREVHMRDLAPDLPGEPLYVPRPYAPEGEGYVLTIVYRAETHRSELWVLDARDLSTVARATLPHHVPLGFHGTFVPS</sequence>
<feature type="binding site" evidence="5">
    <location>
        <position position="202"/>
    </location>
    <ligand>
        <name>Fe cation</name>
        <dbReference type="ChEBI" id="CHEBI:24875"/>
        <note>catalytic</note>
    </ligand>
</feature>
<evidence type="ECO:0000256" key="1">
    <source>
        <dbReference type="ARBA" id="ARBA00006787"/>
    </source>
</evidence>
<evidence type="ECO:0000256" key="3">
    <source>
        <dbReference type="ARBA" id="ARBA00023002"/>
    </source>
</evidence>
<keyword evidence="7" id="KW-1185">Reference proteome</keyword>
<evidence type="ECO:0000256" key="4">
    <source>
        <dbReference type="ARBA" id="ARBA00023004"/>
    </source>
</evidence>
<dbReference type="AlphaFoldDB" id="A0A0F6W093"/>
<dbReference type="GO" id="GO:0016121">
    <property type="term" value="P:carotene catabolic process"/>
    <property type="evidence" value="ECO:0007669"/>
    <property type="project" value="TreeGrafter"/>
</dbReference>
<dbReference type="InterPro" id="IPR004294">
    <property type="entry name" value="Carotenoid_Oase"/>
</dbReference>
<comment type="similarity">
    <text evidence="1">Belongs to the carotenoid oxygenase family.</text>
</comment>
<dbReference type="PANTHER" id="PTHR10543">
    <property type="entry name" value="BETA-CAROTENE DIOXYGENASE"/>
    <property type="match status" value="1"/>
</dbReference>
<evidence type="ECO:0000313" key="6">
    <source>
        <dbReference type="EMBL" id="AKF03965.1"/>
    </source>
</evidence>
<evidence type="ECO:0000256" key="5">
    <source>
        <dbReference type="PIRSR" id="PIRSR604294-1"/>
    </source>
</evidence>
<dbReference type="KEGG" id="samy:DB32_001114"/>
<dbReference type="GO" id="GO:0046872">
    <property type="term" value="F:metal ion binding"/>
    <property type="evidence" value="ECO:0007669"/>
    <property type="project" value="UniProtKB-KW"/>
</dbReference>
<feature type="binding site" evidence="5">
    <location>
        <position position="317"/>
    </location>
    <ligand>
        <name>Fe cation</name>
        <dbReference type="ChEBI" id="CHEBI:24875"/>
        <note>catalytic</note>
    </ligand>
</feature>